<dbReference type="Proteomes" id="UP000287394">
    <property type="component" value="Chromosome"/>
</dbReference>
<sequence>MNIMQGQDNWIWLLAEVATTIFSVIAVWYVTIIGRDRDPAKQKRGEEAIVSYGDIEEDHAPLPKFLIWTYVLFGGWTAAYLVWTGFHGLN</sequence>
<gene>
    <name evidence="1" type="ORF">CCAX7_61260</name>
</gene>
<evidence type="ECO:0000313" key="2">
    <source>
        <dbReference type="Proteomes" id="UP000287394"/>
    </source>
</evidence>
<dbReference type="RefSeq" id="WP_119321622.1">
    <property type="nucleotide sequence ID" value="NZ_AP025739.1"/>
</dbReference>
<dbReference type="KEGG" id="ccot:CCAX7_61260"/>
<accession>A0A402CWA8</accession>
<dbReference type="Gene3D" id="6.10.280.130">
    <property type="match status" value="1"/>
</dbReference>
<keyword evidence="2" id="KW-1185">Reference proteome</keyword>
<proteinExistence type="predicted"/>
<reference evidence="1 2" key="1">
    <citation type="journal article" date="2019" name="Int. J. Syst. Evol. Microbiol.">
        <title>Capsulimonas corticalis gen. nov., sp. nov., an aerobic capsulated bacterium, of a novel bacterial order, Capsulimonadales ord. nov., of the class Armatimonadia of the phylum Armatimonadetes.</title>
        <authorList>
            <person name="Li J."/>
            <person name="Kudo C."/>
            <person name="Tonouchi A."/>
        </authorList>
    </citation>
    <scope>NUCLEOTIDE SEQUENCE [LARGE SCALE GENOMIC DNA]</scope>
    <source>
        <strain evidence="1 2">AX-7</strain>
    </source>
</reference>
<evidence type="ECO:0000313" key="1">
    <source>
        <dbReference type="EMBL" id="BDI34075.1"/>
    </source>
</evidence>
<name>A0A402CWA8_9BACT</name>
<dbReference type="AlphaFoldDB" id="A0A402CWA8"/>
<organism evidence="1 2">
    <name type="scientific">Capsulimonas corticalis</name>
    <dbReference type="NCBI Taxonomy" id="2219043"/>
    <lineage>
        <taxon>Bacteria</taxon>
        <taxon>Bacillati</taxon>
        <taxon>Armatimonadota</taxon>
        <taxon>Armatimonadia</taxon>
        <taxon>Capsulimonadales</taxon>
        <taxon>Capsulimonadaceae</taxon>
        <taxon>Capsulimonas</taxon>
    </lineage>
</organism>
<dbReference type="InterPro" id="IPR038414">
    <property type="entry name" value="CcoP_N_sf"/>
</dbReference>
<protein>
    <submittedName>
        <fullName evidence="1">Uncharacterized protein</fullName>
    </submittedName>
</protein>
<dbReference type="EMBL" id="AP025739">
    <property type="protein sequence ID" value="BDI34075.1"/>
    <property type="molecule type" value="Genomic_DNA"/>
</dbReference>